<dbReference type="SUPFAM" id="SSF51338">
    <property type="entry name" value="Composite domain of metallo-dependent hydrolases"/>
    <property type="match status" value="1"/>
</dbReference>
<comment type="caution">
    <text evidence="1">The sequence shown here is derived from an EMBL/GenBank/DDBJ whole genome shotgun (WGS) entry which is preliminary data.</text>
</comment>
<evidence type="ECO:0000313" key="2">
    <source>
        <dbReference type="Proteomes" id="UP001285636"/>
    </source>
</evidence>
<proteinExistence type="predicted"/>
<gene>
    <name evidence="1" type="ORF">RYX45_22245</name>
</gene>
<dbReference type="Gene3D" id="2.30.40.10">
    <property type="entry name" value="Urease, subunit C, domain 1"/>
    <property type="match status" value="1"/>
</dbReference>
<dbReference type="AlphaFoldDB" id="A0AAJ2NSV1"/>
<sequence>YQSVWDTPAKWLGVSMGHLKKGYVADLNFFKADVGTLPMYHAPLHTLLSMSSRHIQHVMCDGKWRLWNQQILDFDEDGFKSEYKKAIKTL</sequence>
<dbReference type="Proteomes" id="UP001285636">
    <property type="component" value="Unassembled WGS sequence"/>
</dbReference>
<protein>
    <recommendedName>
        <fullName evidence="3">Amidohydrolase</fullName>
    </recommendedName>
</protein>
<reference evidence="1" key="1">
    <citation type="submission" date="2023-10" db="EMBL/GenBank/DDBJ databases">
        <title>Screening of Alkalihalophilus pseudofirmusBZ-TG-HK211 and Its Alleviation of Salt Stress on Rapeseed Growth.</title>
        <authorList>
            <person name="Zhao B."/>
            <person name="Guo T."/>
        </authorList>
    </citation>
    <scope>NUCLEOTIDE SEQUENCE</scope>
    <source>
        <strain evidence="1">BZ-TG-HK211</strain>
    </source>
</reference>
<organism evidence="1 2">
    <name type="scientific">Alkalihalophilus pseudofirmus</name>
    <name type="common">Bacillus pseudofirmus</name>
    <dbReference type="NCBI Taxonomy" id="79885"/>
    <lineage>
        <taxon>Bacteria</taxon>
        <taxon>Bacillati</taxon>
        <taxon>Bacillota</taxon>
        <taxon>Bacilli</taxon>
        <taxon>Bacillales</taxon>
        <taxon>Bacillaceae</taxon>
        <taxon>Alkalihalophilus</taxon>
    </lineage>
</organism>
<dbReference type="EMBL" id="JAWJAY010000615">
    <property type="protein sequence ID" value="MDV2887891.1"/>
    <property type="molecule type" value="Genomic_DNA"/>
</dbReference>
<evidence type="ECO:0000313" key="1">
    <source>
        <dbReference type="EMBL" id="MDV2887891.1"/>
    </source>
</evidence>
<feature type="non-terminal residue" evidence="1">
    <location>
        <position position="90"/>
    </location>
</feature>
<feature type="non-terminal residue" evidence="1">
    <location>
        <position position="1"/>
    </location>
</feature>
<name>A0AAJ2NSV1_ALKPS</name>
<evidence type="ECO:0008006" key="3">
    <source>
        <dbReference type="Google" id="ProtNLM"/>
    </source>
</evidence>
<dbReference type="RefSeq" id="WP_323468011.1">
    <property type="nucleotide sequence ID" value="NZ_JAWJAY010000615.1"/>
</dbReference>
<dbReference type="InterPro" id="IPR011059">
    <property type="entry name" value="Metal-dep_hydrolase_composite"/>
</dbReference>
<dbReference type="GO" id="GO:0016810">
    <property type="term" value="F:hydrolase activity, acting on carbon-nitrogen (but not peptide) bonds"/>
    <property type="evidence" value="ECO:0007669"/>
    <property type="project" value="InterPro"/>
</dbReference>
<accession>A0AAJ2NSV1</accession>